<dbReference type="Proteomes" id="UP000075806">
    <property type="component" value="Unassembled WGS sequence"/>
</dbReference>
<comment type="caution">
    <text evidence="2">The sequence shown here is derived from an EMBL/GenBank/DDBJ whole genome shotgun (WGS) entry which is preliminary data.</text>
</comment>
<keyword evidence="1" id="KW-0732">Signal</keyword>
<sequence>MKLQVLSLSIMMLLSLSNCSLNSDQEIVVSTGEITASDVLEGDPAADIFQYEEVIYQTNIRWVDELDLTKDAELFEITEQHERYQNFEDGASNKLPVGTKVYSAKEREDVLLVEIDGELQKYYQIVEG</sequence>
<dbReference type="EMBL" id="LTAO01000023">
    <property type="protein sequence ID" value="KYG29625.1"/>
    <property type="molecule type" value="Genomic_DNA"/>
</dbReference>
<dbReference type="AlphaFoldDB" id="A0A162DH80"/>
<gene>
    <name evidence="2" type="ORF">AZF04_08915</name>
</gene>
<evidence type="ECO:0008006" key="4">
    <source>
        <dbReference type="Google" id="ProtNLM"/>
    </source>
</evidence>
<dbReference type="STRING" id="519424.AZF04_08915"/>
<feature type="signal peptide" evidence="1">
    <location>
        <begin position="1"/>
        <end position="23"/>
    </location>
</feature>
<proteinExistence type="predicted"/>
<protein>
    <recommendedName>
        <fullName evidence="4">DUF3221 domain-containing protein</fullName>
    </recommendedName>
</protein>
<name>A0A162DH80_9BACI</name>
<dbReference type="OrthoDB" id="1909991at2"/>
<organism evidence="2 3">
    <name type="scientific">Alkalihalobacillus trypoxylicola</name>
    <dbReference type="NCBI Taxonomy" id="519424"/>
    <lineage>
        <taxon>Bacteria</taxon>
        <taxon>Bacillati</taxon>
        <taxon>Bacillota</taxon>
        <taxon>Bacilli</taxon>
        <taxon>Bacillales</taxon>
        <taxon>Bacillaceae</taxon>
        <taxon>Alkalihalobacillus</taxon>
    </lineage>
</organism>
<evidence type="ECO:0000313" key="3">
    <source>
        <dbReference type="Proteomes" id="UP000075806"/>
    </source>
</evidence>
<evidence type="ECO:0000256" key="1">
    <source>
        <dbReference type="SAM" id="SignalP"/>
    </source>
</evidence>
<feature type="chain" id="PRO_5007833966" description="DUF3221 domain-containing protein" evidence="1">
    <location>
        <begin position="24"/>
        <end position="128"/>
    </location>
</feature>
<keyword evidence="3" id="KW-1185">Reference proteome</keyword>
<evidence type="ECO:0000313" key="2">
    <source>
        <dbReference type="EMBL" id="KYG29625.1"/>
    </source>
</evidence>
<reference evidence="2" key="1">
    <citation type="submission" date="2016-02" db="EMBL/GenBank/DDBJ databases">
        <title>Genome sequence of Bacillus trypoxylicola KCTC 13244(T).</title>
        <authorList>
            <person name="Jeong H."/>
            <person name="Park S.-H."/>
            <person name="Choi S.-K."/>
        </authorList>
    </citation>
    <scope>NUCLEOTIDE SEQUENCE [LARGE SCALE GENOMIC DNA]</scope>
    <source>
        <strain evidence="2">KCTC 13244</strain>
    </source>
</reference>
<accession>A0A162DH80</accession>
<dbReference type="RefSeq" id="WP_052340195.1">
    <property type="nucleotide sequence ID" value="NZ_LTAO01000023.1"/>
</dbReference>